<name>A0A267MQ64_9FIRM</name>
<dbReference type="Proteomes" id="UP000216024">
    <property type="component" value="Unassembled WGS sequence"/>
</dbReference>
<dbReference type="AlphaFoldDB" id="A0A267MQ64"/>
<sequence length="386" mass="45319">MKSALKNFLFIVVCILVISTVAYVNTNNSKDRNIKKAQEQKFELPKQNIVDLDVLWTFKIDGEPERYITEGDKLYILSSTKTIYTVSLSELRIIDEFKIDVDIDDDGFSYIAIEKGVIALAYGWDSDDIFIINTKTKRTKRVVFNRKFKDRGDASRFLIYNNILMYDGSIYVTGNNATFGMDYTTGKVVWKNDRGFKAGSVDLYKYKNKYLYLKGSTYYEFNPKTGEVLNKYPFIRKSKDEKNFLVDNVFKNPPDEEFGSWHLRNIATSKGYFYTLDNSKFNFYERQLHPIWVIDFEKRISERQEYGRYMVLSLCNNYEFKGTKLNDKLIKDIVLLDLENTDRPIIWNTGIHSELWMESIIVVNNQLYTCDKYGTVKVFDLSKLEK</sequence>
<evidence type="ECO:0000313" key="1">
    <source>
        <dbReference type="EMBL" id="PAB61045.1"/>
    </source>
</evidence>
<organism evidence="1 2">
    <name type="scientific">Anaeromicrobium sediminis</name>
    <dbReference type="NCBI Taxonomy" id="1478221"/>
    <lineage>
        <taxon>Bacteria</taxon>
        <taxon>Bacillati</taxon>
        <taxon>Bacillota</taxon>
        <taxon>Clostridia</taxon>
        <taxon>Peptostreptococcales</taxon>
        <taxon>Thermotaleaceae</taxon>
        <taxon>Anaeromicrobium</taxon>
    </lineage>
</organism>
<dbReference type="Gene3D" id="2.130.10.10">
    <property type="entry name" value="YVTN repeat-like/Quinoprotein amine dehydrogenase"/>
    <property type="match status" value="1"/>
</dbReference>
<dbReference type="PANTHER" id="PTHR34512:SF30">
    <property type="entry name" value="OUTER MEMBRANE PROTEIN ASSEMBLY FACTOR BAMB"/>
    <property type="match status" value="1"/>
</dbReference>
<gene>
    <name evidence="1" type="ORF">CCE28_01035</name>
</gene>
<dbReference type="RefSeq" id="WP_095130085.1">
    <property type="nucleotide sequence ID" value="NZ_NIBG01000001.1"/>
</dbReference>
<dbReference type="InterPro" id="IPR011047">
    <property type="entry name" value="Quinoprotein_ADH-like_sf"/>
</dbReference>
<accession>A0A267MQ64</accession>
<keyword evidence="2" id="KW-1185">Reference proteome</keyword>
<dbReference type="InterPro" id="IPR015943">
    <property type="entry name" value="WD40/YVTN_repeat-like_dom_sf"/>
</dbReference>
<evidence type="ECO:0000313" key="2">
    <source>
        <dbReference type="Proteomes" id="UP000216024"/>
    </source>
</evidence>
<reference evidence="1 2" key="1">
    <citation type="submission" date="2017-06" db="EMBL/GenBank/DDBJ databases">
        <title>Draft genome sequence of anaerobic fermentative bacterium Anaeromicrobium sediminis DY2726D isolated from West Pacific Ocean sediments.</title>
        <authorList>
            <person name="Zeng X."/>
        </authorList>
    </citation>
    <scope>NUCLEOTIDE SEQUENCE [LARGE SCALE GENOMIC DNA]</scope>
    <source>
        <strain evidence="1 2">DY2726D</strain>
    </source>
</reference>
<dbReference type="EMBL" id="NIBG01000001">
    <property type="protein sequence ID" value="PAB61045.1"/>
    <property type="molecule type" value="Genomic_DNA"/>
</dbReference>
<comment type="caution">
    <text evidence="1">The sequence shown here is derived from an EMBL/GenBank/DDBJ whole genome shotgun (WGS) entry which is preliminary data.</text>
</comment>
<protein>
    <submittedName>
        <fullName evidence="1">Uncharacterized protein</fullName>
    </submittedName>
</protein>
<proteinExistence type="predicted"/>
<dbReference type="PANTHER" id="PTHR34512">
    <property type="entry name" value="CELL SURFACE PROTEIN"/>
    <property type="match status" value="1"/>
</dbReference>
<dbReference type="SUPFAM" id="SSF50998">
    <property type="entry name" value="Quinoprotein alcohol dehydrogenase-like"/>
    <property type="match status" value="1"/>
</dbReference>